<dbReference type="SUPFAM" id="SSF51735">
    <property type="entry name" value="NAD(P)-binding Rossmann-fold domains"/>
    <property type="match status" value="1"/>
</dbReference>
<sequence length="276" mass="29044">MNGITTLRGRIVAVIGGANGIGRETARHLALAGAHVAIGDRDGAAARRTAEELDGTLIGLDLDVTDPAAFNAFQAAIEHAWGHLDVLVNSAGVMWVGSFEAEPEAAARQQIEVNLLGVIHTVKAALPSMASRGSGHIITIASAASLLPTPGEATYAASKHGVLGYLKAIRAEVRGSGVELSVIMPSVVETALAAGTSTGAARLLQPDDVARAVLRTIAHPRFEVTVPGYIGRLSRWIDILPARLRDALLRRLVPDQVRAVDRGVRARYEAQFQSPD</sequence>
<evidence type="ECO:0000256" key="2">
    <source>
        <dbReference type="ARBA" id="ARBA00023002"/>
    </source>
</evidence>
<reference evidence="4 5" key="1">
    <citation type="journal article" date="2019" name="Int. J. Syst. Evol. Microbiol.">
        <title>The Global Catalogue of Microorganisms (GCM) 10K type strain sequencing project: providing services to taxonomists for standard genome sequencing and annotation.</title>
        <authorList>
            <consortium name="The Broad Institute Genomics Platform"/>
            <consortium name="The Broad Institute Genome Sequencing Center for Infectious Disease"/>
            <person name="Wu L."/>
            <person name="Ma J."/>
        </authorList>
    </citation>
    <scope>NUCLEOTIDE SEQUENCE [LARGE SCALE GENOMIC DNA]</scope>
    <source>
        <strain evidence="4 5">JCM 14322</strain>
    </source>
</reference>
<dbReference type="NCBIfam" id="NF005878">
    <property type="entry name" value="PRK07825.1"/>
    <property type="match status" value="1"/>
</dbReference>
<evidence type="ECO:0000313" key="5">
    <source>
        <dbReference type="Proteomes" id="UP001500002"/>
    </source>
</evidence>
<dbReference type="RefSeq" id="WP_344296194.1">
    <property type="nucleotide sequence ID" value="NZ_BAAANJ010000007.1"/>
</dbReference>
<dbReference type="PANTHER" id="PTHR44196">
    <property type="entry name" value="DEHYDROGENASE/REDUCTASE SDR FAMILY MEMBER 7B"/>
    <property type="match status" value="1"/>
</dbReference>
<gene>
    <name evidence="4" type="ORF">GCM10009749_22410</name>
</gene>
<proteinExistence type="inferred from homology"/>
<dbReference type="PRINTS" id="PR00081">
    <property type="entry name" value="GDHRDH"/>
</dbReference>
<evidence type="ECO:0000313" key="4">
    <source>
        <dbReference type="EMBL" id="GAA1812681.1"/>
    </source>
</evidence>
<keyword evidence="5" id="KW-1185">Reference proteome</keyword>
<dbReference type="InterPro" id="IPR002347">
    <property type="entry name" value="SDR_fam"/>
</dbReference>
<dbReference type="PANTHER" id="PTHR44196:SF1">
    <property type="entry name" value="DEHYDROGENASE_REDUCTASE SDR FAMILY MEMBER 7B"/>
    <property type="match status" value="1"/>
</dbReference>
<dbReference type="PRINTS" id="PR00080">
    <property type="entry name" value="SDRFAMILY"/>
</dbReference>
<accession>A0ABN2M7M7</accession>
<keyword evidence="2" id="KW-0560">Oxidoreductase</keyword>
<dbReference type="InterPro" id="IPR036291">
    <property type="entry name" value="NAD(P)-bd_dom_sf"/>
</dbReference>
<evidence type="ECO:0000256" key="3">
    <source>
        <dbReference type="RuleBase" id="RU000363"/>
    </source>
</evidence>
<evidence type="ECO:0000256" key="1">
    <source>
        <dbReference type="ARBA" id="ARBA00006484"/>
    </source>
</evidence>
<dbReference type="PROSITE" id="PS00061">
    <property type="entry name" value="ADH_SHORT"/>
    <property type="match status" value="1"/>
</dbReference>
<dbReference type="Pfam" id="PF00106">
    <property type="entry name" value="adh_short"/>
    <property type="match status" value="1"/>
</dbReference>
<name>A0ABN2M7M7_9MICO</name>
<dbReference type="Proteomes" id="UP001500002">
    <property type="component" value="Unassembled WGS sequence"/>
</dbReference>
<dbReference type="EMBL" id="BAAANJ010000007">
    <property type="protein sequence ID" value="GAA1812681.1"/>
    <property type="molecule type" value="Genomic_DNA"/>
</dbReference>
<dbReference type="Gene3D" id="3.40.50.720">
    <property type="entry name" value="NAD(P)-binding Rossmann-like Domain"/>
    <property type="match status" value="1"/>
</dbReference>
<comment type="caution">
    <text evidence="4">The sequence shown here is derived from an EMBL/GenBank/DDBJ whole genome shotgun (WGS) entry which is preliminary data.</text>
</comment>
<dbReference type="CDD" id="cd05233">
    <property type="entry name" value="SDR_c"/>
    <property type="match status" value="1"/>
</dbReference>
<protein>
    <submittedName>
        <fullName evidence="4">SDR family oxidoreductase</fullName>
    </submittedName>
</protein>
<comment type="similarity">
    <text evidence="1 3">Belongs to the short-chain dehydrogenases/reductases (SDR) family.</text>
</comment>
<organism evidence="4 5">
    <name type="scientific">Agromyces neolithicus</name>
    <dbReference type="NCBI Taxonomy" id="269420"/>
    <lineage>
        <taxon>Bacteria</taxon>
        <taxon>Bacillati</taxon>
        <taxon>Actinomycetota</taxon>
        <taxon>Actinomycetes</taxon>
        <taxon>Micrococcales</taxon>
        <taxon>Microbacteriaceae</taxon>
        <taxon>Agromyces</taxon>
    </lineage>
</organism>
<dbReference type="InterPro" id="IPR020904">
    <property type="entry name" value="Sc_DH/Rdtase_CS"/>
</dbReference>